<dbReference type="EMBL" id="MBAD02000396">
    <property type="protein sequence ID" value="RLN68595.1"/>
    <property type="molecule type" value="Genomic_DNA"/>
</dbReference>
<dbReference type="OrthoDB" id="128223at2759"/>
<dbReference type="Proteomes" id="UP000277300">
    <property type="component" value="Unassembled WGS sequence"/>
</dbReference>
<sequence length="153" mass="17800">MKRDASMMVDTQTKRMTPLVPLTQLIKSTQATVSPASVDAVQKTLSPPAQKKPKHKRIRIKTEKRRQQCRNNQARYRNRQRGMVNGLEDSIQVLCQEIEKLDVQYHALCYGTQTKQTIWSTVVEYFHLFHLDDVSYVLEKAIITQEYLLGELH</sequence>
<dbReference type="InterPro" id="IPR046347">
    <property type="entry name" value="bZIP_sf"/>
</dbReference>
<comment type="caution">
    <text evidence="3">The sequence shown here is derived from an EMBL/GenBank/DDBJ whole genome shotgun (WGS) entry which is preliminary data.</text>
</comment>
<dbReference type="Proteomes" id="UP000284657">
    <property type="component" value="Unassembled WGS sequence"/>
</dbReference>
<protein>
    <recommendedName>
        <fullName evidence="6">BZIP domain-containing protein</fullName>
    </recommendedName>
</protein>
<feature type="compositionally biased region" description="Basic residues" evidence="1">
    <location>
        <begin position="51"/>
        <end position="68"/>
    </location>
</feature>
<evidence type="ECO:0008006" key="6">
    <source>
        <dbReference type="Google" id="ProtNLM"/>
    </source>
</evidence>
<evidence type="ECO:0000313" key="4">
    <source>
        <dbReference type="Proteomes" id="UP000277300"/>
    </source>
</evidence>
<name>A0A3F2S1X8_9STRA</name>
<gene>
    <name evidence="2" type="ORF">BBJ29_001511</name>
    <name evidence="3" type="ORF">BBP00_00000882</name>
</gene>
<evidence type="ECO:0000313" key="3">
    <source>
        <dbReference type="EMBL" id="RLN68623.1"/>
    </source>
</evidence>
<evidence type="ECO:0000313" key="2">
    <source>
        <dbReference type="EMBL" id="RLN68595.1"/>
    </source>
</evidence>
<organism evidence="3 4">
    <name type="scientific">Phytophthora kernoviae</name>
    <dbReference type="NCBI Taxonomy" id="325452"/>
    <lineage>
        <taxon>Eukaryota</taxon>
        <taxon>Sar</taxon>
        <taxon>Stramenopiles</taxon>
        <taxon>Oomycota</taxon>
        <taxon>Peronosporomycetes</taxon>
        <taxon>Peronosporales</taxon>
        <taxon>Peronosporaceae</taxon>
        <taxon>Phytophthora</taxon>
    </lineage>
</organism>
<dbReference type="AlphaFoldDB" id="A0A3F2S1X8"/>
<proteinExistence type="predicted"/>
<dbReference type="EMBL" id="MBDO02000011">
    <property type="protein sequence ID" value="RLN68623.1"/>
    <property type="molecule type" value="Genomic_DNA"/>
</dbReference>
<evidence type="ECO:0000256" key="1">
    <source>
        <dbReference type="SAM" id="MobiDB-lite"/>
    </source>
</evidence>
<dbReference type="SUPFAM" id="SSF57959">
    <property type="entry name" value="Leucine zipper domain"/>
    <property type="match status" value="1"/>
</dbReference>
<accession>A0A3F2S1X8</accession>
<dbReference type="GO" id="GO:0003700">
    <property type="term" value="F:DNA-binding transcription factor activity"/>
    <property type="evidence" value="ECO:0007669"/>
    <property type="project" value="InterPro"/>
</dbReference>
<reference evidence="4 5" key="1">
    <citation type="submission" date="2018-07" db="EMBL/GenBank/DDBJ databases">
        <title>Genome sequencing of oomycete isolates from Chile give support for New Zealand origin for Phytophthora kernoviae and make available the first Nothophytophthora sp. genome.</title>
        <authorList>
            <person name="Studholme D.J."/>
            <person name="Sanfuentes E."/>
            <person name="Panda P."/>
            <person name="Hill R."/>
            <person name="Sambles C."/>
            <person name="Grant M."/>
            <person name="Williams N.M."/>
            <person name="Mcdougal R.L."/>
        </authorList>
    </citation>
    <scope>NUCLEOTIDE SEQUENCE [LARGE SCALE GENOMIC DNA]</scope>
    <source>
        <strain evidence="3">Chile6</strain>
        <strain evidence="2">Chile7</strain>
    </source>
</reference>
<evidence type="ECO:0000313" key="5">
    <source>
        <dbReference type="Proteomes" id="UP000284657"/>
    </source>
</evidence>
<dbReference type="Gene3D" id="1.20.5.170">
    <property type="match status" value="1"/>
</dbReference>
<feature type="region of interest" description="Disordered" evidence="1">
    <location>
        <begin position="38"/>
        <end position="71"/>
    </location>
</feature>